<evidence type="ECO:0000313" key="2">
    <source>
        <dbReference type="EMBL" id="AGF49894.1"/>
    </source>
</evidence>
<evidence type="ECO:0000256" key="1">
    <source>
        <dbReference type="SAM" id="Phobius"/>
    </source>
</evidence>
<sequence>MILLFIDMLELRMMSLRITYNFIFPSISSFLVIYSFCIFILATNII</sequence>
<dbReference type="Proteomes" id="UP000011563">
    <property type="component" value="Chromosome"/>
</dbReference>
<gene>
    <name evidence="2" type="ORF">BCUE_0735</name>
</gene>
<reference evidence="2 3" key="1">
    <citation type="journal article" date="2013" name="Genome Biol. Evol.">
        <title>Genome evolution and phylogenomic analysis of candidatus kinetoplastibacterium, the betaproteobacterial endosymbionts of strigomonas and angomonas.</title>
        <authorList>
            <person name="Alves J.M."/>
            <person name="Serrano M.G."/>
            <person name="Maia da Silva F."/>
            <person name="Voegtly L.J."/>
            <person name="Matveyev A.V."/>
            <person name="Teixeira M.M."/>
            <person name="Camargo E.P."/>
            <person name="Buck G.A."/>
        </authorList>
    </citation>
    <scope>NUCLEOTIDE SEQUENCE [LARGE SCALE GENOMIC DNA]</scope>
    <source>
        <strain evidence="2 3">TCC012E</strain>
    </source>
</reference>
<keyword evidence="1" id="KW-1133">Transmembrane helix</keyword>
<dbReference type="AlphaFoldDB" id="M1M459"/>
<keyword evidence="1" id="KW-0472">Membrane</keyword>
<feature type="transmembrane region" description="Helical" evidence="1">
    <location>
        <begin position="20"/>
        <end position="42"/>
    </location>
</feature>
<organism evidence="2 3">
    <name type="scientific">Candidatus Kinetoplastidibacterium blastocrithidiae TCC012E</name>
    <dbReference type="NCBI Taxonomy" id="1208922"/>
    <lineage>
        <taxon>Bacteria</taxon>
        <taxon>Pseudomonadati</taxon>
        <taxon>Pseudomonadota</taxon>
        <taxon>Betaproteobacteria</taxon>
        <taxon>Candidatus Kinetoplastidibacterium</taxon>
    </lineage>
</organism>
<dbReference type="HOGENOM" id="CLU_3181488_0_0_4"/>
<dbReference type="KEGG" id="kbt:BCUE_0735"/>
<protein>
    <submittedName>
        <fullName evidence="2">Uncharacterized protein</fullName>
    </submittedName>
</protein>
<accession>M1M459</accession>
<dbReference type="EMBL" id="CP003807">
    <property type="protein sequence ID" value="AGF49894.1"/>
    <property type="molecule type" value="Genomic_DNA"/>
</dbReference>
<keyword evidence="3" id="KW-1185">Reference proteome</keyword>
<keyword evidence="1" id="KW-0812">Transmembrane</keyword>
<evidence type="ECO:0000313" key="3">
    <source>
        <dbReference type="Proteomes" id="UP000011563"/>
    </source>
</evidence>
<proteinExistence type="predicted"/>
<name>M1M459_9PROT</name>